<dbReference type="InterPro" id="IPR036188">
    <property type="entry name" value="FAD/NAD-bd_sf"/>
</dbReference>
<evidence type="ECO:0000313" key="6">
    <source>
        <dbReference type="Proteomes" id="UP000053923"/>
    </source>
</evidence>
<organism evidence="5 6">
    <name type="scientific">Streptomyces regalis</name>
    <dbReference type="NCBI Taxonomy" id="68262"/>
    <lineage>
        <taxon>Bacteria</taxon>
        <taxon>Bacillati</taxon>
        <taxon>Actinomycetota</taxon>
        <taxon>Actinomycetes</taxon>
        <taxon>Kitasatosporales</taxon>
        <taxon>Streptomycetaceae</taxon>
        <taxon>Streptomyces</taxon>
    </lineage>
</organism>
<dbReference type="Pfam" id="PF07992">
    <property type="entry name" value="Pyr_redox_2"/>
    <property type="match status" value="1"/>
</dbReference>
<sequence length="123" mass="12903">MRAQAERFADDKISFAFDGKIAESKEMGGILGGVALRDVFTSKTRDVTGLFIAIGHDPRTELLTGQLELDAEGYLKVASPSTRTDIPGVSGAGDVEDHTYRQAITAAGSGCAASARSSPTAKR</sequence>
<feature type="domain" description="FAD/NAD(P)-binding" evidence="4">
    <location>
        <begin position="5"/>
        <end position="110"/>
    </location>
</feature>
<evidence type="ECO:0000256" key="1">
    <source>
        <dbReference type="ARBA" id="ARBA00022630"/>
    </source>
</evidence>
<protein>
    <recommendedName>
        <fullName evidence="4">FAD/NAD(P)-binding domain-containing protein</fullName>
    </recommendedName>
</protein>
<dbReference type="GO" id="GO:0004791">
    <property type="term" value="F:thioredoxin-disulfide reductase (NADPH) activity"/>
    <property type="evidence" value="ECO:0007669"/>
    <property type="project" value="UniProtKB-EC"/>
</dbReference>
<dbReference type="Proteomes" id="UP000053923">
    <property type="component" value="Unassembled WGS sequence"/>
</dbReference>
<keyword evidence="6" id="KW-1185">Reference proteome</keyword>
<comment type="caution">
    <text evidence="5">The sequence shown here is derived from an EMBL/GenBank/DDBJ whole genome shotgun (WGS) entry which is preliminary data.</text>
</comment>
<accession>A0A0X3UWX4</accession>
<dbReference type="PRINTS" id="PR00469">
    <property type="entry name" value="PNDRDTASEII"/>
</dbReference>
<dbReference type="PRINTS" id="PR00368">
    <property type="entry name" value="FADPNR"/>
</dbReference>
<reference evidence="6" key="1">
    <citation type="submission" date="2015-10" db="EMBL/GenBank/DDBJ databases">
        <authorList>
            <person name="Ju K.-S."/>
            <person name="Doroghazi J.R."/>
            <person name="Metcalf W.W."/>
        </authorList>
    </citation>
    <scope>NUCLEOTIDE SEQUENCE [LARGE SCALE GENOMIC DNA]</scope>
    <source>
        <strain evidence="6">NRRL 3151</strain>
    </source>
</reference>
<evidence type="ECO:0000313" key="5">
    <source>
        <dbReference type="EMBL" id="KUL37015.1"/>
    </source>
</evidence>
<keyword evidence="2" id="KW-0560">Oxidoreductase</keyword>
<evidence type="ECO:0000259" key="4">
    <source>
        <dbReference type="Pfam" id="PF07992"/>
    </source>
</evidence>
<gene>
    <name evidence="5" type="ORF">ADL12_18575</name>
</gene>
<proteinExistence type="predicted"/>
<dbReference type="InterPro" id="IPR050097">
    <property type="entry name" value="Ferredoxin-NADP_redctase_2"/>
</dbReference>
<dbReference type="AlphaFoldDB" id="A0A0X3UWX4"/>
<keyword evidence="1" id="KW-0285">Flavoprotein</keyword>
<comment type="catalytic activity">
    <reaction evidence="3">
        <text>[thioredoxin]-dithiol + NADP(+) = [thioredoxin]-disulfide + NADPH + H(+)</text>
        <dbReference type="Rhea" id="RHEA:20345"/>
        <dbReference type="Rhea" id="RHEA-COMP:10698"/>
        <dbReference type="Rhea" id="RHEA-COMP:10700"/>
        <dbReference type="ChEBI" id="CHEBI:15378"/>
        <dbReference type="ChEBI" id="CHEBI:29950"/>
        <dbReference type="ChEBI" id="CHEBI:50058"/>
        <dbReference type="ChEBI" id="CHEBI:57783"/>
        <dbReference type="ChEBI" id="CHEBI:58349"/>
        <dbReference type="EC" id="1.8.1.9"/>
    </reaction>
</comment>
<dbReference type="InterPro" id="IPR023753">
    <property type="entry name" value="FAD/NAD-binding_dom"/>
</dbReference>
<evidence type="ECO:0000256" key="3">
    <source>
        <dbReference type="ARBA" id="ARBA00048132"/>
    </source>
</evidence>
<evidence type="ECO:0000256" key="2">
    <source>
        <dbReference type="ARBA" id="ARBA00023002"/>
    </source>
</evidence>
<dbReference type="SUPFAM" id="SSF51905">
    <property type="entry name" value="FAD/NAD(P)-binding domain"/>
    <property type="match status" value="1"/>
</dbReference>
<dbReference type="Gene3D" id="3.50.50.60">
    <property type="entry name" value="FAD/NAD(P)-binding domain"/>
    <property type="match status" value="1"/>
</dbReference>
<name>A0A0X3UWX4_9ACTN</name>
<dbReference type="EMBL" id="LLZG01000131">
    <property type="protein sequence ID" value="KUL37015.1"/>
    <property type="molecule type" value="Genomic_DNA"/>
</dbReference>
<dbReference type="PANTHER" id="PTHR48105">
    <property type="entry name" value="THIOREDOXIN REDUCTASE 1-RELATED-RELATED"/>
    <property type="match status" value="1"/>
</dbReference>